<evidence type="ECO:0000256" key="11">
    <source>
        <dbReference type="SAM" id="MobiDB-lite"/>
    </source>
</evidence>
<dbReference type="Gene3D" id="3.40.50.450">
    <property type="match status" value="1"/>
</dbReference>
<reference evidence="13 14" key="1">
    <citation type="submission" date="2023-04" db="EMBL/GenBank/DDBJ databases">
        <title>Spirochaete genome identified in red abalone sample constitutes a novel genus.</title>
        <authorList>
            <person name="Sharma S.P."/>
            <person name="Purcell C.M."/>
            <person name="Hyde J.R."/>
            <person name="Severin A.J."/>
        </authorList>
    </citation>
    <scope>NUCLEOTIDE SEQUENCE [LARGE SCALE GENOMIC DNA]</scope>
    <source>
        <strain evidence="13 14">SP-2023</strain>
    </source>
</reference>
<dbReference type="EMBL" id="CP123443">
    <property type="protein sequence ID" value="WGK69398.1"/>
    <property type="molecule type" value="Genomic_DNA"/>
</dbReference>
<evidence type="ECO:0000256" key="7">
    <source>
        <dbReference type="ARBA" id="ARBA00022842"/>
    </source>
</evidence>
<dbReference type="PANTHER" id="PTHR43650">
    <property type="entry name" value="PYROPHOSPHATE--FRUCTOSE 6-PHOSPHATE 1-PHOSPHOTRANSFERASE"/>
    <property type="match status" value="1"/>
</dbReference>
<dbReference type="PRINTS" id="PR00476">
    <property type="entry name" value="PHFRCTKINASE"/>
</dbReference>
<evidence type="ECO:0000256" key="10">
    <source>
        <dbReference type="ARBA" id="ARBA00048072"/>
    </source>
</evidence>
<evidence type="ECO:0000256" key="8">
    <source>
        <dbReference type="ARBA" id="ARBA00023152"/>
    </source>
</evidence>
<dbReference type="SUPFAM" id="SSF53784">
    <property type="entry name" value="Phosphofructokinase"/>
    <property type="match status" value="1"/>
</dbReference>
<dbReference type="EC" id="2.7.1.11" evidence="13"/>
<protein>
    <submittedName>
        <fullName evidence="13">6-phosphofructokinase</fullName>
        <ecNumber evidence="13">2.7.1.11</ecNumber>
    </submittedName>
</protein>
<dbReference type="PIRSF" id="PIRSF036482">
    <property type="entry name" value="PPi_PFK_TM0289"/>
    <property type="match status" value="1"/>
</dbReference>
<feature type="domain" description="Phosphofructokinase" evidence="12">
    <location>
        <begin position="31"/>
        <end position="377"/>
    </location>
</feature>
<comment type="cofactor">
    <cofactor evidence="1">
        <name>Mg(2+)</name>
        <dbReference type="ChEBI" id="CHEBI:18420"/>
    </cofactor>
</comment>
<dbReference type="InterPro" id="IPR000023">
    <property type="entry name" value="Phosphofructokinase_dom"/>
</dbReference>
<keyword evidence="6" id="KW-0418">Kinase</keyword>
<keyword evidence="14" id="KW-1185">Reference proteome</keyword>
<dbReference type="Proteomes" id="UP001228690">
    <property type="component" value="Chromosome"/>
</dbReference>
<evidence type="ECO:0000256" key="3">
    <source>
        <dbReference type="ARBA" id="ARBA00022490"/>
    </source>
</evidence>
<dbReference type="GO" id="GO:0003872">
    <property type="term" value="F:6-phosphofructokinase activity"/>
    <property type="evidence" value="ECO:0007669"/>
    <property type="project" value="UniProtKB-EC"/>
</dbReference>
<dbReference type="InterPro" id="IPR022953">
    <property type="entry name" value="ATP_PFK"/>
</dbReference>
<evidence type="ECO:0000256" key="6">
    <source>
        <dbReference type="ARBA" id="ARBA00022777"/>
    </source>
</evidence>
<dbReference type="PANTHER" id="PTHR43650:SF1">
    <property type="entry name" value="PYROPHOSPHATE--FRUCTOSE 6-PHOSPHATE 1-PHOSPHOTRANSFERASE SUBUNIT BETA 2"/>
    <property type="match status" value="1"/>
</dbReference>
<evidence type="ECO:0000256" key="5">
    <source>
        <dbReference type="ARBA" id="ARBA00022723"/>
    </source>
</evidence>
<name>A0ABY8MJL7_9SPIO</name>
<dbReference type="InterPro" id="IPR035966">
    <property type="entry name" value="PKF_sf"/>
</dbReference>
<feature type="compositionally biased region" description="Basic and acidic residues" evidence="11">
    <location>
        <begin position="1"/>
        <end position="13"/>
    </location>
</feature>
<dbReference type="RefSeq" id="WP_326927581.1">
    <property type="nucleotide sequence ID" value="NZ_CP123443.1"/>
</dbReference>
<keyword evidence="5" id="KW-0479">Metal-binding</keyword>
<keyword evidence="7" id="KW-0460">Magnesium</keyword>
<evidence type="ECO:0000313" key="14">
    <source>
        <dbReference type="Proteomes" id="UP001228690"/>
    </source>
</evidence>
<organism evidence="13 14">
    <name type="scientific">Candidatus Haliotispira prima</name>
    <dbReference type="NCBI Taxonomy" id="3034016"/>
    <lineage>
        <taxon>Bacteria</taxon>
        <taxon>Pseudomonadati</taxon>
        <taxon>Spirochaetota</taxon>
        <taxon>Spirochaetia</taxon>
        <taxon>Spirochaetales</taxon>
        <taxon>Spirochaetaceae</taxon>
        <taxon>Candidatus Haliotispira</taxon>
    </lineage>
</organism>
<dbReference type="InterPro" id="IPR011403">
    <property type="entry name" value="PPi-PFK_TM0289"/>
</dbReference>
<dbReference type="Pfam" id="PF00365">
    <property type="entry name" value="PFK"/>
    <property type="match status" value="1"/>
</dbReference>
<accession>A0ABY8MJL7</accession>
<evidence type="ECO:0000259" key="12">
    <source>
        <dbReference type="Pfam" id="PF00365"/>
    </source>
</evidence>
<keyword evidence="3" id="KW-0963">Cytoplasm</keyword>
<gene>
    <name evidence="13" type="ORF">P0082_00645</name>
</gene>
<sequence length="450" mass="49226">MAKQEQKKEREQGAARTQTADRQSPSDRKYRVGIIFSGGPAPAANSVIGACVAALLGHGHECLGFYHGYSNLQDYHPVTGRLLPDKHYRTFDETDLEGYRNRQGIIIGTARSNPGKGIEGLEDLKDSQKTEKLRNVYSALVDLGIDALISIGGDDTLRTANLIVEYQKNLGADHRHVNVIHLPKTIDNDYPGIDFTFGFFTAVDIMAKEALNLRADAQATSAYYIVETMGRKAGWLAYGTAIAGEANMVIGVEDLLCDGLLNKEGYLDVDRLAERMLELIVTREKRYDKDYGTVVLAEGLAERLPPEKMPELSCDDHGHVSLGNVDLSKMLAAEVSARYKKLCGRNKKVTAVQLGYESRCAAPHAFDVMLGSQLGVGGFRAVVEGRDAHMVSTNGQFDITFVPFGEIIAGENLRADVRFVQSGSDFHRLARFLETRVESGYSVGGACTGN</sequence>
<keyword evidence="4 13" id="KW-0808">Transferase</keyword>
<evidence type="ECO:0000256" key="2">
    <source>
        <dbReference type="ARBA" id="ARBA00003138"/>
    </source>
</evidence>
<dbReference type="Gene3D" id="3.40.50.460">
    <property type="entry name" value="Phosphofructokinase domain"/>
    <property type="match status" value="1"/>
</dbReference>
<comment type="function">
    <text evidence="2">Catalyzes the phosphorylation of D-fructose 6-phosphate, the first committing step of glycolysis. Uses inorganic phosphate (PPi) as phosphoryl donor instead of ATP like common ATP-dependent phosphofructokinases (ATP-PFKs), which renders the reaction reversible, and can thus function both in glycolysis and gluconeogenesis. Consistently, PPi-PFK can replace the enzymes of both the forward (ATP-PFK) and reverse (fructose-bisphosphatase (FBPase)) reactions.</text>
</comment>
<evidence type="ECO:0000313" key="13">
    <source>
        <dbReference type="EMBL" id="WGK69398.1"/>
    </source>
</evidence>
<proteinExistence type="inferred from homology"/>
<feature type="region of interest" description="Disordered" evidence="11">
    <location>
        <begin position="1"/>
        <end position="27"/>
    </location>
</feature>
<evidence type="ECO:0000256" key="4">
    <source>
        <dbReference type="ARBA" id="ARBA00022679"/>
    </source>
</evidence>
<keyword evidence="8" id="KW-0324">Glycolysis</keyword>
<comment type="catalytic activity">
    <reaction evidence="10">
        <text>beta-D-fructose 6-phosphate + diphosphate = beta-D-fructose 1,6-bisphosphate + phosphate + H(+)</text>
        <dbReference type="Rhea" id="RHEA:13613"/>
        <dbReference type="ChEBI" id="CHEBI:15378"/>
        <dbReference type="ChEBI" id="CHEBI:32966"/>
        <dbReference type="ChEBI" id="CHEBI:33019"/>
        <dbReference type="ChEBI" id="CHEBI:43474"/>
        <dbReference type="ChEBI" id="CHEBI:57634"/>
        <dbReference type="EC" id="2.7.1.90"/>
    </reaction>
</comment>
<evidence type="ECO:0000256" key="1">
    <source>
        <dbReference type="ARBA" id="ARBA00001946"/>
    </source>
</evidence>
<evidence type="ECO:0000256" key="9">
    <source>
        <dbReference type="ARBA" id="ARBA00038478"/>
    </source>
</evidence>
<comment type="similarity">
    <text evidence="9">Belongs to the phosphofructokinase type A (PFKA) family.</text>
</comment>